<feature type="compositionally biased region" description="Polar residues" evidence="4">
    <location>
        <begin position="46"/>
        <end position="56"/>
    </location>
</feature>
<feature type="region of interest" description="Disordered" evidence="4">
    <location>
        <begin position="41"/>
        <end position="60"/>
    </location>
</feature>
<comment type="similarity">
    <text evidence="1">Belongs to the Mo25 family.</text>
</comment>
<dbReference type="AlphaFoldDB" id="A0A8J0VDP6"/>
<dbReference type="InterPro" id="IPR011989">
    <property type="entry name" value="ARM-like"/>
</dbReference>
<reference evidence="6" key="1">
    <citation type="submission" date="2022-04" db="UniProtKB">
        <authorList>
            <consortium name="RefSeq"/>
        </authorList>
    </citation>
    <scope>IDENTIFICATION</scope>
    <source>
        <strain evidence="6 7">J_2021</strain>
        <tissue evidence="6 7">Erythrocytes</tissue>
    </source>
</reference>
<dbReference type="Pfam" id="PF08569">
    <property type="entry name" value="Mo25"/>
    <property type="match status" value="1"/>
</dbReference>
<keyword evidence="5" id="KW-1185">Reference proteome</keyword>
<dbReference type="AGR" id="Xenbase:XB-GENE-976683"/>
<organism evidence="6">
    <name type="scientific">Xenopus laevis</name>
    <name type="common">African clawed frog</name>
    <dbReference type="NCBI Taxonomy" id="8355"/>
    <lineage>
        <taxon>Eukaryota</taxon>
        <taxon>Metazoa</taxon>
        <taxon>Chordata</taxon>
        <taxon>Craniata</taxon>
        <taxon>Vertebrata</taxon>
        <taxon>Euteleostomi</taxon>
        <taxon>Amphibia</taxon>
        <taxon>Batrachia</taxon>
        <taxon>Anura</taxon>
        <taxon>Pipoidea</taxon>
        <taxon>Pipidae</taxon>
        <taxon>Xenopodinae</taxon>
        <taxon>Xenopus</taxon>
        <taxon>Xenopus</taxon>
    </lineage>
</organism>
<gene>
    <name evidence="6 7 8" type="primary">cab39.L</name>
    <name evidence="6 7" type="synonym">cab39</name>
</gene>
<evidence type="ECO:0000313" key="8">
    <source>
        <dbReference type="Xenbase" id="XB-GENE-976683"/>
    </source>
</evidence>
<comment type="subunit">
    <text evidence="2">Component of a trimeric complex composed of STK11/LKB1, STRAD (STRADA or STRADB) and CAB39/MO25 (CAB39/MO25alpha or CAB39L/MO25beta): the complex tethers STK11/LKB1 in the cytoplasm and stimulates its catalytic activity.</text>
</comment>
<proteinExistence type="inferred from homology"/>
<evidence type="ECO:0000256" key="4">
    <source>
        <dbReference type="SAM" id="MobiDB-lite"/>
    </source>
</evidence>
<dbReference type="Xenbase" id="XB-GENE-976683">
    <property type="gene designation" value="cab39.L"/>
</dbReference>
<dbReference type="SUPFAM" id="SSF48371">
    <property type="entry name" value="ARM repeat"/>
    <property type="match status" value="1"/>
</dbReference>
<dbReference type="PANTHER" id="PTHR10182:SF11">
    <property type="entry name" value="CALCIUM-BINDING PROTEIN 39"/>
    <property type="match status" value="1"/>
</dbReference>
<evidence type="ECO:0000256" key="3">
    <source>
        <dbReference type="ARBA" id="ARBA00025206"/>
    </source>
</evidence>
<dbReference type="InterPro" id="IPR016024">
    <property type="entry name" value="ARM-type_fold"/>
</dbReference>
<dbReference type="RefSeq" id="XP_018117333.1">
    <property type="nucleotide sequence ID" value="XM_018261844.2"/>
</dbReference>
<protein>
    <submittedName>
        <fullName evidence="6 7">calcium binding protein 39 L homeolog isoform X1</fullName>
    </submittedName>
</protein>
<dbReference type="FunFam" id="1.25.10.10:FF:000025">
    <property type="entry name" value="Calcium-binding protein 39"/>
    <property type="match status" value="1"/>
</dbReference>
<dbReference type="PANTHER" id="PTHR10182">
    <property type="entry name" value="CALCIUM-BINDING PROTEIN 39-RELATED"/>
    <property type="match status" value="1"/>
</dbReference>
<accession>A0A8J0VDP6</accession>
<dbReference type="OrthoDB" id="609103at2759"/>
<sequence>MPFPFGKSHKSPADIVKNLKESIAVLEKQDISDKKAEKLRGGLLPHTNSSPALQTHSLRHPTPGISLAAYSVEDLHISSRSKDAKKLAWHKRRSLVSGKEKMDRTTLFSATEEVSKNLVAMKEILYGTNEKEPQTEAVAQLAQELYNSGLLGTLVADLQLIDFEGKKDVAQIFNNILRRQIGTRTPTVEYICTQQNILFMLLKGYESPEIALNCGIMLRECIRHEPLAKIILWSEPFYDFFRYVEMSTFDIASDAFATFKDLLTRHKLLSAEFLEQHYDRFFSEYEKLLHSENYVTKRQSLKLLGELLLDRHNFTIMTKYISKPENLKLMMNLLRDKSRNIQFEAFHVFKVFVANPNKTQPVLDILLKNQSKLIEFLSKFQNDRTEDEQFNDEKTYLVKQIRDLKRPAQQDA</sequence>
<name>A0A8J0VDP6_XENLA</name>
<dbReference type="Proteomes" id="UP000186698">
    <property type="component" value="Chromosome 5L"/>
</dbReference>
<evidence type="ECO:0000256" key="2">
    <source>
        <dbReference type="ARBA" id="ARBA00011749"/>
    </source>
</evidence>
<dbReference type="RefSeq" id="XP_041418111.1">
    <property type="nucleotide sequence ID" value="XM_041562177.1"/>
</dbReference>
<evidence type="ECO:0000313" key="7">
    <source>
        <dbReference type="RefSeq" id="XP_041418111.1"/>
    </source>
</evidence>
<comment type="function">
    <text evidence="3">Component of a complex that binds and activates STK11/LKB1. In the complex, required to stabilize the interaction between CAB39/MO25 (CAB39/MO25alpha or CAB39L/MO25beta) and STK11/LKB1.</text>
</comment>
<evidence type="ECO:0000256" key="1">
    <source>
        <dbReference type="ARBA" id="ARBA00011012"/>
    </source>
</evidence>
<dbReference type="Gene3D" id="1.25.10.10">
    <property type="entry name" value="Leucine-rich Repeat Variant"/>
    <property type="match status" value="1"/>
</dbReference>
<dbReference type="GO" id="GO:0035556">
    <property type="term" value="P:intracellular signal transduction"/>
    <property type="evidence" value="ECO:0000318"/>
    <property type="project" value="GO_Central"/>
</dbReference>
<evidence type="ECO:0000313" key="6">
    <source>
        <dbReference type="RefSeq" id="XP_018117333.1"/>
    </source>
</evidence>
<dbReference type="GO" id="GO:0043539">
    <property type="term" value="F:protein serine/threonine kinase activator activity"/>
    <property type="evidence" value="ECO:0000318"/>
    <property type="project" value="GO_Central"/>
</dbReference>
<dbReference type="GeneID" id="432219"/>
<dbReference type="CTD" id="432219"/>
<dbReference type="InterPro" id="IPR013878">
    <property type="entry name" value="Mo25"/>
</dbReference>
<evidence type="ECO:0000313" key="5">
    <source>
        <dbReference type="Proteomes" id="UP000186698"/>
    </source>
</evidence>